<dbReference type="AlphaFoldDB" id="A0A8A1LJ20"/>
<evidence type="ECO:0000313" key="1">
    <source>
        <dbReference type="EMBL" id="QSS51982.1"/>
    </source>
</evidence>
<dbReference type="Proteomes" id="UP000663419">
    <property type="component" value="Chromosome 2"/>
</dbReference>
<sequence>MKKYNIRFLIESFIGQYVLRTSRQNLIEEREHDKYFLACSYKGGKNAVDLIMFDVDKLSTLRFSD</sequence>
<evidence type="ECO:0000313" key="2">
    <source>
        <dbReference type="Proteomes" id="UP000663419"/>
    </source>
</evidence>
<dbReference type="EMBL" id="CP069103">
    <property type="protein sequence ID" value="QSS51982.1"/>
    <property type="molecule type" value="Genomic_DNA"/>
</dbReference>
<dbReference type="VEuPathDB" id="FungiDB:I7I53_07465"/>
<proteinExistence type="predicted"/>
<gene>
    <name evidence="1" type="ORF">I7I53_07465</name>
</gene>
<protein>
    <submittedName>
        <fullName evidence="1">Uncharacterized protein</fullName>
    </submittedName>
</protein>
<accession>A0A8A1LJ20</accession>
<reference evidence="1" key="1">
    <citation type="submission" date="2021-01" db="EMBL/GenBank/DDBJ databases">
        <title>Chromosome-level genome assembly of a human fungal pathogen reveals clustering of transcriptionally co-regulated genes.</title>
        <authorList>
            <person name="Voorhies M."/>
            <person name="Cohen S."/>
            <person name="Shea T.P."/>
            <person name="Petrus S."/>
            <person name="Munoz J.F."/>
            <person name="Poplawski S."/>
            <person name="Goldman W.E."/>
            <person name="Michael T."/>
            <person name="Cuomo C.A."/>
            <person name="Sil A."/>
            <person name="Beyhan S."/>
        </authorList>
    </citation>
    <scope>NUCLEOTIDE SEQUENCE</scope>
    <source>
        <strain evidence="1">H88</strain>
    </source>
</reference>
<organism evidence="1 2">
    <name type="scientific">Ajellomyces capsulatus (strain H88)</name>
    <name type="common">Darling's disease fungus</name>
    <name type="synonym">Histoplasma capsulatum</name>
    <dbReference type="NCBI Taxonomy" id="544711"/>
    <lineage>
        <taxon>Eukaryota</taxon>
        <taxon>Fungi</taxon>
        <taxon>Dikarya</taxon>
        <taxon>Ascomycota</taxon>
        <taxon>Pezizomycotina</taxon>
        <taxon>Eurotiomycetes</taxon>
        <taxon>Eurotiomycetidae</taxon>
        <taxon>Onygenales</taxon>
        <taxon>Ajellomycetaceae</taxon>
        <taxon>Histoplasma</taxon>
    </lineage>
</organism>
<name>A0A8A1LJ20_AJEC8</name>